<evidence type="ECO:0008006" key="3">
    <source>
        <dbReference type="Google" id="ProtNLM"/>
    </source>
</evidence>
<name>A0ABP8HFY5_9SPHI</name>
<evidence type="ECO:0000313" key="2">
    <source>
        <dbReference type="Proteomes" id="UP001500582"/>
    </source>
</evidence>
<reference evidence="2" key="1">
    <citation type="journal article" date="2019" name="Int. J. Syst. Evol. Microbiol.">
        <title>The Global Catalogue of Microorganisms (GCM) 10K type strain sequencing project: providing services to taxonomists for standard genome sequencing and annotation.</title>
        <authorList>
            <consortium name="The Broad Institute Genomics Platform"/>
            <consortium name="The Broad Institute Genome Sequencing Center for Infectious Disease"/>
            <person name="Wu L."/>
            <person name="Ma J."/>
        </authorList>
    </citation>
    <scope>NUCLEOTIDE SEQUENCE [LARGE SCALE GENOMIC DNA]</scope>
    <source>
        <strain evidence="2">JCM 17705</strain>
    </source>
</reference>
<gene>
    <name evidence="1" type="ORF">GCM10023149_49140</name>
</gene>
<dbReference type="RefSeq" id="WP_345213867.1">
    <property type="nucleotide sequence ID" value="NZ_BAABFT010000021.1"/>
</dbReference>
<protein>
    <recommendedName>
        <fullName evidence="3">Lipoprotein</fullName>
    </recommendedName>
</protein>
<dbReference type="EMBL" id="BAABFT010000021">
    <property type="protein sequence ID" value="GAA4338838.1"/>
    <property type="molecule type" value="Genomic_DNA"/>
</dbReference>
<sequence>MKKSLFFAMVILFTACKNSDTRPTISTILQGDYQTITTAELEQPVMFTSSEKITDQARIKEYISRRKTNVFNFTSGTETSNLPVISIAFKAEKKVSIRQQQNNGIAAIYQFNGNIYRQDDADIYIKKPIPDTLSYATGTIIFGGSGGSITLGKIDTRMTCVQAGYHGTICTYTPSLVLNIKKGSLYVPLLTYDVYQRREFSMSTYTATNQPVSLNPDIISELTSGDTVVVQQKYLKLEKK</sequence>
<dbReference type="PROSITE" id="PS51257">
    <property type="entry name" value="PROKAR_LIPOPROTEIN"/>
    <property type="match status" value="1"/>
</dbReference>
<organism evidence="1 2">
    <name type="scientific">Mucilaginibacter gynuensis</name>
    <dbReference type="NCBI Taxonomy" id="1302236"/>
    <lineage>
        <taxon>Bacteria</taxon>
        <taxon>Pseudomonadati</taxon>
        <taxon>Bacteroidota</taxon>
        <taxon>Sphingobacteriia</taxon>
        <taxon>Sphingobacteriales</taxon>
        <taxon>Sphingobacteriaceae</taxon>
        <taxon>Mucilaginibacter</taxon>
    </lineage>
</organism>
<comment type="caution">
    <text evidence="1">The sequence shown here is derived from an EMBL/GenBank/DDBJ whole genome shotgun (WGS) entry which is preliminary data.</text>
</comment>
<accession>A0ABP8HFY5</accession>
<proteinExistence type="predicted"/>
<evidence type="ECO:0000313" key="1">
    <source>
        <dbReference type="EMBL" id="GAA4338838.1"/>
    </source>
</evidence>
<dbReference type="Proteomes" id="UP001500582">
    <property type="component" value="Unassembled WGS sequence"/>
</dbReference>
<keyword evidence="2" id="KW-1185">Reference proteome</keyword>